<dbReference type="PROSITE" id="PS51352">
    <property type="entry name" value="THIOREDOXIN_2"/>
    <property type="match status" value="1"/>
</dbReference>
<evidence type="ECO:0000256" key="1">
    <source>
        <dbReference type="SAM" id="SignalP"/>
    </source>
</evidence>
<organism evidence="3 4">
    <name type="scientific">Alteriqipengyuania halimionae</name>
    <dbReference type="NCBI Taxonomy" id="1926630"/>
    <lineage>
        <taxon>Bacteria</taxon>
        <taxon>Pseudomonadati</taxon>
        <taxon>Pseudomonadota</taxon>
        <taxon>Alphaproteobacteria</taxon>
        <taxon>Sphingomonadales</taxon>
        <taxon>Erythrobacteraceae</taxon>
        <taxon>Alteriqipengyuania</taxon>
    </lineage>
</organism>
<dbReference type="SUPFAM" id="SSF52833">
    <property type="entry name" value="Thioredoxin-like"/>
    <property type="match status" value="1"/>
</dbReference>
<reference evidence="3 4" key="1">
    <citation type="submission" date="2019-12" db="EMBL/GenBank/DDBJ databases">
        <title>Genomic-based taxomic classification of the family Erythrobacteraceae.</title>
        <authorList>
            <person name="Xu L."/>
        </authorList>
    </citation>
    <scope>NUCLEOTIDE SEQUENCE [LARGE SCALE GENOMIC DNA]</scope>
    <source>
        <strain evidence="3 4">LMG 29519</strain>
    </source>
</reference>
<accession>A0A6I4U3U4</accession>
<dbReference type="Proteomes" id="UP000429229">
    <property type="component" value="Unassembled WGS sequence"/>
</dbReference>
<dbReference type="OrthoDB" id="7629852at2"/>
<evidence type="ECO:0000259" key="2">
    <source>
        <dbReference type="PROSITE" id="PS51352"/>
    </source>
</evidence>
<dbReference type="Pfam" id="PF13899">
    <property type="entry name" value="Thioredoxin_7"/>
    <property type="match status" value="1"/>
</dbReference>
<dbReference type="InterPro" id="IPR036249">
    <property type="entry name" value="Thioredoxin-like_sf"/>
</dbReference>
<proteinExistence type="predicted"/>
<feature type="chain" id="PRO_5026228886" evidence="1">
    <location>
        <begin position="25"/>
        <end position="166"/>
    </location>
</feature>
<evidence type="ECO:0000313" key="4">
    <source>
        <dbReference type="Proteomes" id="UP000429229"/>
    </source>
</evidence>
<sequence>MRFAPTLAAIALLSGCASVPPASASRHPEAASYDASADAMAEVDAALDRAEGNGKRVIVALGANWCHDSRAFAGWLDTPRFQALANRAFEIVFVDVGNPQAGEGRNLGVVRRFGIDPVEGTPTVFVVDAEGTLLNPETARGWRNAASRSEDAIYAELERYAPPPGA</sequence>
<dbReference type="AlphaFoldDB" id="A0A6I4U3U4"/>
<dbReference type="RefSeq" id="WP_160617189.1">
    <property type="nucleotide sequence ID" value="NZ_WTYR01000001.1"/>
</dbReference>
<dbReference type="Gene3D" id="3.40.30.10">
    <property type="entry name" value="Glutaredoxin"/>
    <property type="match status" value="1"/>
</dbReference>
<gene>
    <name evidence="3" type="ORF">GRI68_10510</name>
</gene>
<name>A0A6I4U3U4_9SPHN</name>
<feature type="signal peptide" evidence="1">
    <location>
        <begin position="1"/>
        <end position="24"/>
    </location>
</feature>
<evidence type="ECO:0000313" key="3">
    <source>
        <dbReference type="EMBL" id="MXP10608.1"/>
    </source>
</evidence>
<dbReference type="EMBL" id="WTYR01000001">
    <property type="protein sequence ID" value="MXP10608.1"/>
    <property type="molecule type" value="Genomic_DNA"/>
</dbReference>
<comment type="caution">
    <text evidence="3">The sequence shown here is derived from an EMBL/GenBank/DDBJ whole genome shotgun (WGS) entry which is preliminary data.</text>
</comment>
<feature type="domain" description="Thioredoxin" evidence="2">
    <location>
        <begin position="21"/>
        <end position="158"/>
    </location>
</feature>
<dbReference type="PROSITE" id="PS51257">
    <property type="entry name" value="PROKAR_LIPOPROTEIN"/>
    <property type="match status" value="1"/>
</dbReference>
<keyword evidence="4" id="KW-1185">Reference proteome</keyword>
<keyword evidence="1" id="KW-0732">Signal</keyword>
<protein>
    <submittedName>
        <fullName evidence="3">Thioredoxin family protein</fullName>
    </submittedName>
</protein>
<dbReference type="InterPro" id="IPR013766">
    <property type="entry name" value="Thioredoxin_domain"/>
</dbReference>